<sequence>MVRFNENSTTDEVLNGLDLNGKRVLVTGVSAGLGLETARSMASRGAHVIGTVRDVSKAKAAMQSVCGDNRHNENVELIRLDLASLASVRSCADSLVAAGRTFDVIINNAGVAHPPFGHTADGFEIQMGTNHLGHFVFTNRIAHLIAPGGRVVIVASAAHRFSDIDLDDMNYENTTYDPFSSYGRSKTACILFGVEFDRRHKDRGVRATSVHPGVISTKLTRHIGQSTLDGMVEGINFERLSAGKPLFHYKTVPQGAATSVWAGFVAHADEIGGRYCENCHVAEVVEGPLDPVEEGLYAYAIDPTRAKALWEKSERLVKERF</sequence>
<evidence type="ECO:0000256" key="1">
    <source>
        <dbReference type="ARBA" id="ARBA00006484"/>
    </source>
</evidence>
<keyword evidence="4" id="KW-1185">Reference proteome</keyword>
<name>A0A6A8A3S1_9HYPH</name>
<evidence type="ECO:0000313" key="4">
    <source>
        <dbReference type="Proteomes" id="UP000435138"/>
    </source>
</evidence>
<evidence type="ECO:0000256" key="2">
    <source>
        <dbReference type="ARBA" id="ARBA00023002"/>
    </source>
</evidence>
<dbReference type="EMBL" id="WIXI01000037">
    <property type="protein sequence ID" value="MQY45845.1"/>
    <property type="molecule type" value="Genomic_DNA"/>
</dbReference>
<dbReference type="SUPFAM" id="SSF51735">
    <property type="entry name" value="NAD(P)-binding Rossmann-fold domains"/>
    <property type="match status" value="1"/>
</dbReference>
<dbReference type="InterPro" id="IPR036291">
    <property type="entry name" value="NAD(P)-bd_dom_sf"/>
</dbReference>
<dbReference type="PRINTS" id="PR00081">
    <property type="entry name" value="GDHRDH"/>
</dbReference>
<dbReference type="Proteomes" id="UP000435138">
    <property type="component" value="Unassembled WGS sequence"/>
</dbReference>
<keyword evidence="2" id="KW-0560">Oxidoreductase</keyword>
<comment type="similarity">
    <text evidence="1">Belongs to the short-chain dehydrogenases/reductases (SDR) family.</text>
</comment>
<dbReference type="RefSeq" id="WP_153353350.1">
    <property type="nucleotide sequence ID" value="NZ_JAYKOO010000006.1"/>
</dbReference>
<comment type="caution">
    <text evidence="3">The sequence shown here is derived from an EMBL/GenBank/DDBJ whole genome shotgun (WGS) entry which is preliminary data.</text>
</comment>
<proteinExistence type="inferred from homology"/>
<dbReference type="PANTHER" id="PTHR24320">
    <property type="entry name" value="RETINOL DEHYDROGENASE"/>
    <property type="match status" value="1"/>
</dbReference>
<dbReference type="GO" id="GO:0016491">
    <property type="term" value="F:oxidoreductase activity"/>
    <property type="evidence" value="ECO:0007669"/>
    <property type="project" value="UniProtKB-KW"/>
</dbReference>
<dbReference type="PANTHER" id="PTHR24320:SF272">
    <property type="entry name" value="NAD(P)-BINDING ROSSMANN-FOLD SUPERFAMILY PROTEIN"/>
    <property type="match status" value="1"/>
</dbReference>
<accession>A0A6A8A3S1</accession>
<dbReference type="InterPro" id="IPR002347">
    <property type="entry name" value="SDR_fam"/>
</dbReference>
<dbReference type="Pfam" id="PF00106">
    <property type="entry name" value="adh_short"/>
    <property type="match status" value="1"/>
</dbReference>
<dbReference type="Gene3D" id="3.40.50.720">
    <property type="entry name" value="NAD(P)-binding Rossmann-like Domain"/>
    <property type="match status" value="1"/>
</dbReference>
<organism evidence="3 4">
    <name type="scientific">Endobacterium cereale</name>
    <dbReference type="NCBI Taxonomy" id="2663029"/>
    <lineage>
        <taxon>Bacteria</taxon>
        <taxon>Pseudomonadati</taxon>
        <taxon>Pseudomonadota</taxon>
        <taxon>Alphaproteobacteria</taxon>
        <taxon>Hyphomicrobiales</taxon>
        <taxon>Rhizobiaceae</taxon>
        <taxon>Endobacterium</taxon>
    </lineage>
</organism>
<protein>
    <submittedName>
        <fullName evidence="3">SDR family NAD(P)-dependent oxidoreductase</fullName>
    </submittedName>
</protein>
<gene>
    <name evidence="3" type="ORF">GAO09_07210</name>
</gene>
<dbReference type="AlphaFoldDB" id="A0A6A8A3S1"/>
<reference evidence="3 4" key="1">
    <citation type="submission" date="2019-11" db="EMBL/GenBank/DDBJ databases">
        <title>Genome analysis of Rhizobacterium cereale a novel genus and species isolated from maize roots in North Spain.</title>
        <authorList>
            <person name="Menendez E."/>
            <person name="Flores-Felix J.D."/>
            <person name="Ramirez-Bahena M.-H."/>
            <person name="Igual J.M."/>
            <person name="Garcia-Fraile P."/>
            <person name="Peix A."/>
            <person name="Velazquez E."/>
        </authorList>
    </citation>
    <scope>NUCLEOTIDE SEQUENCE [LARGE SCALE GENOMIC DNA]</scope>
    <source>
        <strain evidence="3 4">RZME27</strain>
    </source>
</reference>
<evidence type="ECO:0000313" key="3">
    <source>
        <dbReference type="EMBL" id="MQY45845.1"/>
    </source>
</evidence>